<gene>
    <name evidence="2" type="ORF">C2G38_2097999</name>
</gene>
<sequence length="57" mass="6815">KADPLFEVYCKNSDYRNSNHHVSIFILFILNFKVITWSEILFFYFSNSVIVHIQSTK</sequence>
<feature type="non-terminal residue" evidence="2">
    <location>
        <position position="1"/>
    </location>
</feature>
<accession>A0A397UUU5</accession>
<keyword evidence="1" id="KW-0472">Membrane</keyword>
<dbReference type="EMBL" id="QKWP01000911">
    <property type="protein sequence ID" value="RIB13572.1"/>
    <property type="molecule type" value="Genomic_DNA"/>
</dbReference>
<keyword evidence="1" id="KW-1133">Transmembrane helix</keyword>
<feature type="transmembrane region" description="Helical" evidence="1">
    <location>
        <begin position="22"/>
        <end position="45"/>
    </location>
</feature>
<keyword evidence="3" id="KW-1185">Reference proteome</keyword>
<organism evidence="2 3">
    <name type="scientific">Gigaspora rosea</name>
    <dbReference type="NCBI Taxonomy" id="44941"/>
    <lineage>
        <taxon>Eukaryota</taxon>
        <taxon>Fungi</taxon>
        <taxon>Fungi incertae sedis</taxon>
        <taxon>Mucoromycota</taxon>
        <taxon>Glomeromycotina</taxon>
        <taxon>Glomeromycetes</taxon>
        <taxon>Diversisporales</taxon>
        <taxon>Gigasporaceae</taxon>
        <taxon>Gigaspora</taxon>
    </lineage>
</organism>
<protein>
    <submittedName>
        <fullName evidence="2">Uncharacterized protein</fullName>
    </submittedName>
</protein>
<dbReference type="AlphaFoldDB" id="A0A397UUU5"/>
<evidence type="ECO:0000256" key="1">
    <source>
        <dbReference type="SAM" id="Phobius"/>
    </source>
</evidence>
<evidence type="ECO:0000313" key="3">
    <source>
        <dbReference type="Proteomes" id="UP000266673"/>
    </source>
</evidence>
<reference evidence="2 3" key="1">
    <citation type="submission" date="2018-06" db="EMBL/GenBank/DDBJ databases">
        <title>Comparative genomics reveals the genomic features of Rhizophagus irregularis, R. cerebriforme, R. diaphanum and Gigaspora rosea, and their symbiotic lifestyle signature.</title>
        <authorList>
            <person name="Morin E."/>
            <person name="San Clemente H."/>
            <person name="Chen E.C.H."/>
            <person name="De La Providencia I."/>
            <person name="Hainaut M."/>
            <person name="Kuo A."/>
            <person name="Kohler A."/>
            <person name="Murat C."/>
            <person name="Tang N."/>
            <person name="Roy S."/>
            <person name="Loubradou J."/>
            <person name="Henrissat B."/>
            <person name="Grigoriev I.V."/>
            <person name="Corradi N."/>
            <person name="Roux C."/>
            <person name="Martin F.M."/>
        </authorList>
    </citation>
    <scope>NUCLEOTIDE SEQUENCE [LARGE SCALE GENOMIC DNA]</scope>
    <source>
        <strain evidence="2 3">DAOM 194757</strain>
    </source>
</reference>
<dbReference type="Proteomes" id="UP000266673">
    <property type="component" value="Unassembled WGS sequence"/>
</dbReference>
<evidence type="ECO:0000313" key="2">
    <source>
        <dbReference type="EMBL" id="RIB13572.1"/>
    </source>
</evidence>
<comment type="caution">
    <text evidence="2">The sequence shown here is derived from an EMBL/GenBank/DDBJ whole genome shotgun (WGS) entry which is preliminary data.</text>
</comment>
<proteinExistence type="predicted"/>
<name>A0A397UUU5_9GLOM</name>
<keyword evidence="1" id="KW-0812">Transmembrane</keyword>